<dbReference type="EMBL" id="JACEIK010001504">
    <property type="protein sequence ID" value="MCD7469904.1"/>
    <property type="molecule type" value="Genomic_DNA"/>
</dbReference>
<reference evidence="2 3" key="1">
    <citation type="journal article" date="2021" name="BMC Genomics">
        <title>Datura genome reveals duplications of psychoactive alkaloid biosynthetic genes and high mutation rate following tissue culture.</title>
        <authorList>
            <person name="Rajewski A."/>
            <person name="Carter-House D."/>
            <person name="Stajich J."/>
            <person name="Litt A."/>
        </authorList>
    </citation>
    <scope>NUCLEOTIDE SEQUENCE [LARGE SCALE GENOMIC DNA]</scope>
    <source>
        <strain evidence="2">AR-01</strain>
    </source>
</reference>
<feature type="region of interest" description="Disordered" evidence="1">
    <location>
        <begin position="1"/>
        <end position="24"/>
    </location>
</feature>
<gene>
    <name evidence="2" type="ORF">HAX54_009319</name>
</gene>
<proteinExistence type="predicted"/>
<accession>A0ABS8TEP1</accession>
<name>A0ABS8TEP1_DATST</name>
<keyword evidence="3" id="KW-1185">Reference proteome</keyword>
<organism evidence="2 3">
    <name type="scientific">Datura stramonium</name>
    <name type="common">Jimsonweed</name>
    <name type="synonym">Common thornapple</name>
    <dbReference type="NCBI Taxonomy" id="4076"/>
    <lineage>
        <taxon>Eukaryota</taxon>
        <taxon>Viridiplantae</taxon>
        <taxon>Streptophyta</taxon>
        <taxon>Embryophyta</taxon>
        <taxon>Tracheophyta</taxon>
        <taxon>Spermatophyta</taxon>
        <taxon>Magnoliopsida</taxon>
        <taxon>eudicotyledons</taxon>
        <taxon>Gunneridae</taxon>
        <taxon>Pentapetalae</taxon>
        <taxon>asterids</taxon>
        <taxon>lamiids</taxon>
        <taxon>Solanales</taxon>
        <taxon>Solanaceae</taxon>
        <taxon>Solanoideae</taxon>
        <taxon>Datureae</taxon>
        <taxon>Datura</taxon>
    </lineage>
</organism>
<evidence type="ECO:0000256" key="1">
    <source>
        <dbReference type="SAM" id="MobiDB-lite"/>
    </source>
</evidence>
<evidence type="ECO:0000313" key="2">
    <source>
        <dbReference type="EMBL" id="MCD7469904.1"/>
    </source>
</evidence>
<dbReference type="Proteomes" id="UP000823775">
    <property type="component" value="Unassembled WGS sequence"/>
</dbReference>
<sequence length="59" mass="6622">NPAAPVGHWCAAKSDPRTADEPSTLGRMPTNWYFHRLLIIEPRNTIRKVPTRRGVKAVA</sequence>
<evidence type="ECO:0000313" key="3">
    <source>
        <dbReference type="Proteomes" id="UP000823775"/>
    </source>
</evidence>
<protein>
    <submittedName>
        <fullName evidence="2">Uncharacterized protein</fullName>
    </submittedName>
</protein>
<feature type="non-terminal residue" evidence="2">
    <location>
        <position position="1"/>
    </location>
</feature>
<comment type="caution">
    <text evidence="2">The sequence shown here is derived from an EMBL/GenBank/DDBJ whole genome shotgun (WGS) entry which is preliminary data.</text>
</comment>